<keyword evidence="1" id="KW-0472">Membrane</keyword>
<feature type="signal peptide" evidence="2">
    <location>
        <begin position="1"/>
        <end position="24"/>
    </location>
</feature>
<reference evidence="4" key="1">
    <citation type="submission" date="2015-11" db="EMBL/GenBank/DDBJ databases">
        <authorList>
            <person name="Dugat-Bony E."/>
        </authorList>
    </citation>
    <scope>NUCLEOTIDE SEQUENCE [LARGE SCALE GENOMIC DNA]</scope>
    <source>
        <strain evidence="4">Mu292</strain>
    </source>
</reference>
<feature type="chain" id="PRO_5007036552" description="Secreted protein" evidence="2">
    <location>
        <begin position="25"/>
        <end position="99"/>
    </location>
</feature>
<keyword evidence="1" id="KW-0812">Transmembrane</keyword>
<evidence type="ECO:0000313" key="3">
    <source>
        <dbReference type="EMBL" id="CUU66154.1"/>
    </source>
</evidence>
<keyword evidence="4" id="KW-1185">Reference proteome</keyword>
<dbReference type="RefSeq" id="WP_014008659.1">
    <property type="nucleotide sequence ID" value="NZ_CAUTRP010000075.1"/>
</dbReference>
<organism evidence="3 4">
    <name type="scientific">Corynebacterium variabile</name>
    <dbReference type="NCBI Taxonomy" id="1727"/>
    <lineage>
        <taxon>Bacteria</taxon>
        <taxon>Bacillati</taxon>
        <taxon>Actinomycetota</taxon>
        <taxon>Actinomycetes</taxon>
        <taxon>Mycobacteriales</taxon>
        <taxon>Corynebacteriaceae</taxon>
        <taxon>Corynebacterium</taxon>
    </lineage>
</organism>
<accession>A0A0X2NL06</accession>
<evidence type="ECO:0000256" key="1">
    <source>
        <dbReference type="SAM" id="Phobius"/>
    </source>
</evidence>
<sequence>MRRTLLSLTVAVGIAAGTAAPAVAQEATSSSTDLPGIIGSSDPIFTEGPLGSLFTDADYSPFLVATLAAGAGAAGVTWAVQQRLIANPLPGIIPGPPAR</sequence>
<keyword evidence="2" id="KW-0732">Signal</keyword>
<keyword evidence="1" id="KW-1133">Transmembrane helix</keyword>
<evidence type="ECO:0008006" key="5">
    <source>
        <dbReference type="Google" id="ProtNLM"/>
    </source>
</evidence>
<dbReference type="AlphaFoldDB" id="A0A0X2NL06"/>
<dbReference type="EMBL" id="FAUH01000009">
    <property type="protein sequence ID" value="CUU66154.1"/>
    <property type="molecule type" value="Genomic_DNA"/>
</dbReference>
<feature type="transmembrane region" description="Helical" evidence="1">
    <location>
        <begin position="59"/>
        <end position="80"/>
    </location>
</feature>
<evidence type="ECO:0000313" key="4">
    <source>
        <dbReference type="Proteomes" id="UP000182498"/>
    </source>
</evidence>
<dbReference type="Proteomes" id="UP000182498">
    <property type="component" value="Unassembled WGS sequence"/>
</dbReference>
<protein>
    <recommendedName>
        <fullName evidence="5">Secreted protein</fullName>
    </recommendedName>
</protein>
<gene>
    <name evidence="3" type="ORF">CVAR292_01492</name>
</gene>
<evidence type="ECO:0000256" key="2">
    <source>
        <dbReference type="SAM" id="SignalP"/>
    </source>
</evidence>
<name>A0A0X2NL06_9CORY</name>
<proteinExistence type="predicted"/>